<name>A0AAE2CRA4_9LAMI</name>
<dbReference type="GO" id="GO:0005524">
    <property type="term" value="F:ATP binding"/>
    <property type="evidence" value="ECO:0007669"/>
    <property type="project" value="InterPro"/>
</dbReference>
<dbReference type="InterPro" id="IPR050994">
    <property type="entry name" value="At_inactive_RLKs"/>
</dbReference>
<dbReference type="SUPFAM" id="SSF56112">
    <property type="entry name" value="Protein kinase-like (PK-like)"/>
    <property type="match status" value="1"/>
</dbReference>
<evidence type="ECO:0000259" key="1">
    <source>
        <dbReference type="PROSITE" id="PS50011"/>
    </source>
</evidence>
<sequence length="245" mass="26522">MGSTAEPSPSVGLIPLLAACFRNNASPSILSEASDFSSSYNSSSPLHDLALDFSSLGSISRPRKATQSLALISDFSSAFDVEDVFLASADLLGRGTCGSTYMVEMENGVKIVLKRLKSTIISEQAFKSQMKIVGNVRHDNVAALRAYYSSEHERLMLYDYYSDGRVHVFLHGQTVRSTTHVDWATRWRIAIGAARGIAAIHTHNGGKLKASNIFHNSQEYGCVSDLGLAIVVEKTLTPTAGYQGI</sequence>
<evidence type="ECO:0000313" key="2">
    <source>
        <dbReference type="EMBL" id="KAK4431646.1"/>
    </source>
</evidence>
<evidence type="ECO:0000313" key="3">
    <source>
        <dbReference type="Proteomes" id="UP001293254"/>
    </source>
</evidence>
<proteinExistence type="predicted"/>
<protein>
    <submittedName>
        <fullName evidence="2">Inactive receptor kinase</fullName>
    </submittedName>
</protein>
<gene>
    <name evidence="2" type="ORF">Salat_0926700</name>
</gene>
<dbReference type="GO" id="GO:0004672">
    <property type="term" value="F:protein kinase activity"/>
    <property type="evidence" value="ECO:0007669"/>
    <property type="project" value="InterPro"/>
</dbReference>
<organism evidence="2 3">
    <name type="scientific">Sesamum alatum</name>
    <dbReference type="NCBI Taxonomy" id="300844"/>
    <lineage>
        <taxon>Eukaryota</taxon>
        <taxon>Viridiplantae</taxon>
        <taxon>Streptophyta</taxon>
        <taxon>Embryophyta</taxon>
        <taxon>Tracheophyta</taxon>
        <taxon>Spermatophyta</taxon>
        <taxon>Magnoliopsida</taxon>
        <taxon>eudicotyledons</taxon>
        <taxon>Gunneridae</taxon>
        <taxon>Pentapetalae</taxon>
        <taxon>asterids</taxon>
        <taxon>lamiids</taxon>
        <taxon>Lamiales</taxon>
        <taxon>Pedaliaceae</taxon>
        <taxon>Sesamum</taxon>
    </lineage>
</organism>
<reference evidence="2" key="2">
    <citation type="journal article" date="2024" name="Plant">
        <title>Genomic evolution and insights into agronomic trait innovations of Sesamum species.</title>
        <authorList>
            <person name="Miao H."/>
            <person name="Wang L."/>
            <person name="Qu L."/>
            <person name="Liu H."/>
            <person name="Sun Y."/>
            <person name="Le M."/>
            <person name="Wang Q."/>
            <person name="Wei S."/>
            <person name="Zheng Y."/>
            <person name="Lin W."/>
            <person name="Duan Y."/>
            <person name="Cao H."/>
            <person name="Xiong S."/>
            <person name="Wang X."/>
            <person name="Wei L."/>
            <person name="Li C."/>
            <person name="Ma Q."/>
            <person name="Ju M."/>
            <person name="Zhao R."/>
            <person name="Li G."/>
            <person name="Mu C."/>
            <person name="Tian Q."/>
            <person name="Mei H."/>
            <person name="Zhang T."/>
            <person name="Gao T."/>
            <person name="Zhang H."/>
        </authorList>
    </citation>
    <scope>NUCLEOTIDE SEQUENCE</scope>
    <source>
        <strain evidence="2">3651</strain>
    </source>
</reference>
<comment type="caution">
    <text evidence="2">The sequence shown here is derived from an EMBL/GenBank/DDBJ whole genome shotgun (WGS) entry which is preliminary data.</text>
</comment>
<dbReference type="InterPro" id="IPR000719">
    <property type="entry name" value="Prot_kinase_dom"/>
</dbReference>
<keyword evidence="3" id="KW-1185">Reference proteome</keyword>
<dbReference type="Pfam" id="PF07714">
    <property type="entry name" value="PK_Tyr_Ser-Thr"/>
    <property type="match status" value="1"/>
</dbReference>
<dbReference type="Gene3D" id="1.10.510.10">
    <property type="entry name" value="Transferase(Phosphotransferase) domain 1"/>
    <property type="match status" value="1"/>
</dbReference>
<dbReference type="Proteomes" id="UP001293254">
    <property type="component" value="Unassembled WGS sequence"/>
</dbReference>
<dbReference type="AlphaFoldDB" id="A0AAE2CRA4"/>
<dbReference type="PANTHER" id="PTHR48010">
    <property type="entry name" value="OS05G0588300 PROTEIN"/>
    <property type="match status" value="1"/>
</dbReference>
<keyword evidence="2" id="KW-0675">Receptor</keyword>
<dbReference type="EMBL" id="JACGWO010000003">
    <property type="protein sequence ID" value="KAK4431646.1"/>
    <property type="molecule type" value="Genomic_DNA"/>
</dbReference>
<dbReference type="InterPro" id="IPR011009">
    <property type="entry name" value="Kinase-like_dom_sf"/>
</dbReference>
<dbReference type="PANTHER" id="PTHR48010:SF1">
    <property type="entry name" value="PROTEIN KINASE DOMAIN-CONTAINING PROTEIN"/>
    <property type="match status" value="1"/>
</dbReference>
<dbReference type="Gene3D" id="3.30.200.20">
    <property type="entry name" value="Phosphorylase Kinase, domain 1"/>
    <property type="match status" value="1"/>
</dbReference>
<reference evidence="2" key="1">
    <citation type="submission" date="2020-06" db="EMBL/GenBank/DDBJ databases">
        <authorList>
            <person name="Li T."/>
            <person name="Hu X."/>
            <person name="Zhang T."/>
            <person name="Song X."/>
            <person name="Zhang H."/>
            <person name="Dai N."/>
            <person name="Sheng W."/>
            <person name="Hou X."/>
            <person name="Wei L."/>
        </authorList>
    </citation>
    <scope>NUCLEOTIDE SEQUENCE</scope>
    <source>
        <strain evidence="2">3651</strain>
        <tissue evidence="2">Leaf</tissue>
    </source>
</reference>
<dbReference type="InterPro" id="IPR001245">
    <property type="entry name" value="Ser-Thr/Tyr_kinase_cat_dom"/>
</dbReference>
<keyword evidence="2" id="KW-0808">Transferase</keyword>
<dbReference type="PROSITE" id="PS50011">
    <property type="entry name" value="PROTEIN_KINASE_DOM"/>
    <property type="match status" value="1"/>
</dbReference>
<feature type="domain" description="Protein kinase" evidence="1">
    <location>
        <begin position="86"/>
        <end position="245"/>
    </location>
</feature>
<accession>A0AAE2CRA4</accession>
<keyword evidence="2" id="KW-0418">Kinase</keyword>